<proteinExistence type="predicted"/>
<dbReference type="AlphaFoldDB" id="A0A7R9JPF5"/>
<feature type="compositionally biased region" description="Basic and acidic residues" evidence="1">
    <location>
        <begin position="51"/>
        <end position="61"/>
    </location>
</feature>
<organism evidence="2">
    <name type="scientific">Timema genevievae</name>
    <name type="common">Walking stick</name>
    <dbReference type="NCBI Taxonomy" id="629358"/>
    <lineage>
        <taxon>Eukaryota</taxon>
        <taxon>Metazoa</taxon>
        <taxon>Ecdysozoa</taxon>
        <taxon>Arthropoda</taxon>
        <taxon>Hexapoda</taxon>
        <taxon>Insecta</taxon>
        <taxon>Pterygota</taxon>
        <taxon>Neoptera</taxon>
        <taxon>Polyneoptera</taxon>
        <taxon>Phasmatodea</taxon>
        <taxon>Timematodea</taxon>
        <taxon>Timematoidea</taxon>
        <taxon>Timematidae</taxon>
        <taxon>Timema</taxon>
    </lineage>
</organism>
<dbReference type="PANTHER" id="PTHR31581">
    <property type="entry name" value="KICSTOR COMPLEX PROTEIN C12ORF66"/>
    <property type="match status" value="1"/>
</dbReference>
<dbReference type="EMBL" id="OE839325">
    <property type="protein sequence ID" value="CAD7586774.1"/>
    <property type="molecule type" value="Genomic_DNA"/>
</dbReference>
<sequence>MMDHEEDFLNLFFTQVSQLNFEKAKELAERLEQSLQGGMAQTGKGGWNELEVEKERERESSKPGNSGPWGMLLTHLPQIAVAEHSYVDLGFLLPKNKGFLRKDGTSKYLIRADFILERRTHFTR</sequence>
<evidence type="ECO:0000256" key="1">
    <source>
        <dbReference type="SAM" id="MobiDB-lite"/>
    </source>
</evidence>
<dbReference type="PANTHER" id="PTHR31581:SF1">
    <property type="entry name" value="KICSTOR SUBUNIT 2"/>
    <property type="match status" value="1"/>
</dbReference>
<dbReference type="GO" id="GO:0061462">
    <property type="term" value="P:protein localization to lysosome"/>
    <property type="evidence" value="ECO:0007669"/>
    <property type="project" value="TreeGrafter"/>
</dbReference>
<feature type="region of interest" description="Disordered" evidence="1">
    <location>
        <begin position="38"/>
        <end position="69"/>
    </location>
</feature>
<dbReference type="InterPro" id="IPR018544">
    <property type="entry name" value="KICS_2"/>
</dbReference>
<protein>
    <submittedName>
        <fullName evidence="2">Uncharacterized protein</fullName>
    </submittedName>
</protein>
<gene>
    <name evidence="2" type="ORF">TGEB3V08_LOCUS1067</name>
</gene>
<dbReference type="GO" id="GO:1904262">
    <property type="term" value="P:negative regulation of TORC1 signaling"/>
    <property type="evidence" value="ECO:0007669"/>
    <property type="project" value="TreeGrafter"/>
</dbReference>
<dbReference type="GO" id="GO:0034198">
    <property type="term" value="P:cellular response to amino acid starvation"/>
    <property type="evidence" value="ECO:0007669"/>
    <property type="project" value="TreeGrafter"/>
</dbReference>
<evidence type="ECO:0000313" key="2">
    <source>
        <dbReference type="EMBL" id="CAD7586774.1"/>
    </source>
</evidence>
<dbReference type="GO" id="GO:0042149">
    <property type="term" value="P:cellular response to glucose starvation"/>
    <property type="evidence" value="ECO:0007669"/>
    <property type="project" value="TreeGrafter"/>
</dbReference>
<name>A0A7R9JPF5_TIMGE</name>
<reference evidence="2" key="1">
    <citation type="submission" date="2020-11" db="EMBL/GenBank/DDBJ databases">
        <authorList>
            <person name="Tran Van P."/>
        </authorList>
    </citation>
    <scope>NUCLEOTIDE SEQUENCE</scope>
</reference>
<accession>A0A7R9JPF5</accession>